<proteinExistence type="predicted"/>
<protein>
    <submittedName>
        <fullName evidence="2">Uncharacterized protein</fullName>
    </submittedName>
</protein>
<feature type="transmembrane region" description="Helical" evidence="1">
    <location>
        <begin position="6"/>
        <end position="27"/>
    </location>
</feature>
<reference evidence="2 3" key="1">
    <citation type="submission" date="2015-06" db="EMBL/GenBank/DDBJ databases">
        <title>Draft genome of the moderately acidophilic sulfate reducer Candidatus Desulfosporosinus acididurans strain M1.</title>
        <authorList>
            <person name="Poehlein A."/>
            <person name="Petzsch P."/>
            <person name="Johnson B.D."/>
            <person name="Schloemann M."/>
            <person name="Daniel R."/>
            <person name="Muehling M."/>
        </authorList>
    </citation>
    <scope>NUCLEOTIDE SEQUENCE [LARGE SCALE GENOMIC DNA]</scope>
    <source>
        <strain evidence="2 3">M1</strain>
    </source>
</reference>
<name>A0A0J1FKF0_9FIRM</name>
<dbReference type="EMBL" id="LDZY01000020">
    <property type="protein sequence ID" value="KLU63945.1"/>
    <property type="molecule type" value="Genomic_DNA"/>
</dbReference>
<accession>A0A0J1FKF0</accession>
<keyword evidence="1" id="KW-1133">Transmembrane helix</keyword>
<evidence type="ECO:0000313" key="2">
    <source>
        <dbReference type="EMBL" id="KLU63945.1"/>
    </source>
</evidence>
<dbReference type="Proteomes" id="UP000036356">
    <property type="component" value="Unassembled WGS sequence"/>
</dbReference>
<evidence type="ECO:0000256" key="1">
    <source>
        <dbReference type="SAM" id="Phobius"/>
    </source>
</evidence>
<dbReference type="RefSeq" id="WP_047811941.1">
    <property type="nucleotide sequence ID" value="NZ_LDZY01000020.1"/>
</dbReference>
<keyword evidence="3" id="KW-1185">Reference proteome</keyword>
<comment type="caution">
    <text evidence="2">The sequence shown here is derived from an EMBL/GenBank/DDBJ whole genome shotgun (WGS) entry which is preliminary data.</text>
</comment>
<sequence length="169" mass="19179">MIKNCAKFIIILLIITNLIFISTTVFYKSKIDNQVFKVYTFEGENKDIRLSNGIIIIYPSKQIVNGGQIHYIGNKLGNIKFYSKTIYLNKQGHQDHILSNSMLDYNGPLMTFPDELLLNRDIGGISGEKLLSDNDIKTIKDNLCFSLNCTLDDGKPINFIVKLSVKEIL</sequence>
<gene>
    <name evidence="2" type="ORF">DEAC_c41740</name>
</gene>
<dbReference type="AlphaFoldDB" id="A0A0J1FKF0"/>
<organism evidence="2 3">
    <name type="scientific">Desulfosporosinus acididurans</name>
    <dbReference type="NCBI Taxonomy" id="476652"/>
    <lineage>
        <taxon>Bacteria</taxon>
        <taxon>Bacillati</taxon>
        <taxon>Bacillota</taxon>
        <taxon>Clostridia</taxon>
        <taxon>Eubacteriales</taxon>
        <taxon>Desulfitobacteriaceae</taxon>
        <taxon>Desulfosporosinus</taxon>
    </lineage>
</organism>
<evidence type="ECO:0000313" key="3">
    <source>
        <dbReference type="Proteomes" id="UP000036356"/>
    </source>
</evidence>
<dbReference type="STRING" id="476652.DEAC_c41740"/>
<keyword evidence="1" id="KW-0472">Membrane</keyword>
<dbReference type="PATRIC" id="fig|476652.3.peg.4422"/>
<keyword evidence="1" id="KW-0812">Transmembrane</keyword>